<sequence>MDLPWNLPRLGSGRRRSVGERREHPHRGRPLPDQVPRRAARRPVAPVGEVQHAHVRGHLVAPLVRPRPVVGEVHAVAPQPGAAAAAIHRDAQRRALPQEQRAPAQDAAAALAVHLRPPGKVPCISGGGAGAGLPLEELDVGRRVLDAFRQRLPGVPRVRRAADPVHLEQVPRRELHEVPAARRRHGARACRAAARRRDLPGRRRRRVHVPRLDAPRGVHRVHRSPLRRPISDGRANGVDPAARGRVEQSPLRVPCPGDGEAGQGLADEQHGVAAPGPRRRSPPRRGHDDGLLVDLVPEPVRRERLRRDQFAAVVGEAAPEVVARDAAVRAAAGVDERERGDGWQMDLRAGDRVQELQLRAGVGGDEPPVGRRADAETVRGGGRRLPDGVRPALRQAQEPRLRELGVAAATAAPPRGRVEGEHEPRGQRRGAARSAGGRLPRGTDGGEAEAVRHGEAAEDGLEEVAREVRPARRPPAGGGELAHGWH</sequence>
<feature type="compositionally biased region" description="Basic and acidic residues" evidence="1">
    <location>
        <begin position="368"/>
        <end position="377"/>
    </location>
</feature>
<accession>A0A2T8JBG0</accession>
<feature type="region of interest" description="Disordered" evidence="1">
    <location>
        <begin position="180"/>
        <end position="291"/>
    </location>
</feature>
<dbReference type="Proteomes" id="UP000243499">
    <property type="component" value="Chromosome 4"/>
</dbReference>
<evidence type="ECO:0000313" key="2">
    <source>
        <dbReference type="EMBL" id="PVH47266.1"/>
    </source>
</evidence>
<dbReference type="AlphaFoldDB" id="A0A2T8JBG0"/>
<dbReference type="Gramene" id="PVH47266">
    <property type="protein sequence ID" value="PVH47266"/>
    <property type="gene ID" value="PAHAL_4G021000"/>
</dbReference>
<reference evidence="2" key="1">
    <citation type="submission" date="2018-04" db="EMBL/GenBank/DDBJ databases">
        <title>WGS assembly of Panicum hallii.</title>
        <authorList>
            <person name="Lovell J."/>
            <person name="Jenkins J."/>
            <person name="Lowry D."/>
            <person name="Mamidi S."/>
            <person name="Sreedasyam A."/>
            <person name="Weng X."/>
            <person name="Barry K."/>
            <person name="Bonette J."/>
            <person name="Campitelli B."/>
            <person name="Daum C."/>
            <person name="Gordon S."/>
            <person name="Gould B."/>
            <person name="Lipzen A."/>
            <person name="Macqueen A."/>
            <person name="Palacio-Mejia J."/>
            <person name="Plott C."/>
            <person name="Shakirov E."/>
            <person name="Shu S."/>
            <person name="Yoshinaga Y."/>
            <person name="Zane M."/>
            <person name="Rokhsar D."/>
            <person name="Grimwood J."/>
            <person name="Schmutz J."/>
            <person name="Juenger T."/>
        </authorList>
    </citation>
    <scope>NUCLEOTIDE SEQUENCE [LARGE SCALE GENOMIC DNA]</scope>
    <source>
        <strain evidence="2">FIL2</strain>
    </source>
</reference>
<feature type="compositionally biased region" description="Low complexity" evidence="1">
    <location>
        <begin position="432"/>
        <end position="442"/>
    </location>
</feature>
<gene>
    <name evidence="2" type="ORF">PAHAL_4G021000</name>
</gene>
<feature type="region of interest" description="Disordered" evidence="1">
    <location>
        <begin position="1"/>
        <end position="48"/>
    </location>
</feature>
<evidence type="ECO:0000256" key="1">
    <source>
        <dbReference type="SAM" id="MobiDB-lite"/>
    </source>
</evidence>
<name>A0A2T8JBG0_9POAL</name>
<dbReference type="EMBL" id="CM008049">
    <property type="protein sequence ID" value="PVH47266.1"/>
    <property type="molecule type" value="Genomic_DNA"/>
</dbReference>
<feature type="region of interest" description="Disordered" evidence="1">
    <location>
        <begin position="361"/>
        <end position="486"/>
    </location>
</feature>
<proteinExistence type="predicted"/>
<feature type="compositionally biased region" description="Gly residues" evidence="1">
    <location>
        <begin position="476"/>
        <end position="486"/>
    </location>
</feature>
<organism evidence="2">
    <name type="scientific">Panicum hallii</name>
    <dbReference type="NCBI Taxonomy" id="206008"/>
    <lineage>
        <taxon>Eukaryota</taxon>
        <taxon>Viridiplantae</taxon>
        <taxon>Streptophyta</taxon>
        <taxon>Embryophyta</taxon>
        <taxon>Tracheophyta</taxon>
        <taxon>Spermatophyta</taxon>
        <taxon>Magnoliopsida</taxon>
        <taxon>Liliopsida</taxon>
        <taxon>Poales</taxon>
        <taxon>Poaceae</taxon>
        <taxon>PACMAD clade</taxon>
        <taxon>Panicoideae</taxon>
        <taxon>Panicodae</taxon>
        <taxon>Paniceae</taxon>
        <taxon>Panicinae</taxon>
        <taxon>Panicum</taxon>
        <taxon>Panicum sect. Panicum</taxon>
    </lineage>
</organism>
<feature type="compositionally biased region" description="Basic residues" evidence="1">
    <location>
        <begin position="217"/>
        <end position="226"/>
    </location>
</feature>
<protein>
    <submittedName>
        <fullName evidence="2">Uncharacterized protein</fullName>
    </submittedName>
</protein>
<feature type="compositionally biased region" description="Basic and acidic residues" evidence="1">
    <location>
        <begin position="416"/>
        <end position="426"/>
    </location>
</feature>